<evidence type="ECO:0000256" key="2">
    <source>
        <dbReference type="ARBA" id="ARBA00022676"/>
    </source>
</evidence>
<accession>A0A2V1DN45</accession>
<dbReference type="AlphaFoldDB" id="A0A2V1DN45"/>
<dbReference type="OrthoDB" id="205108at2759"/>
<dbReference type="Pfam" id="PF05637">
    <property type="entry name" value="Glyco_transf_34"/>
    <property type="match status" value="1"/>
</dbReference>
<comment type="similarity">
    <text evidence="1">Belongs to the glycosyltransferase 34 family.</text>
</comment>
<dbReference type="InterPro" id="IPR029044">
    <property type="entry name" value="Nucleotide-diphossugar_trans"/>
</dbReference>
<feature type="chain" id="PRO_5016069336" evidence="4">
    <location>
        <begin position="30"/>
        <end position="288"/>
    </location>
</feature>
<evidence type="ECO:0000313" key="5">
    <source>
        <dbReference type="EMBL" id="PVH99510.1"/>
    </source>
</evidence>
<dbReference type="GO" id="GO:0006487">
    <property type="term" value="P:protein N-linked glycosylation"/>
    <property type="evidence" value="ECO:0007669"/>
    <property type="project" value="TreeGrafter"/>
</dbReference>
<dbReference type="EMBL" id="KZ805391">
    <property type="protein sequence ID" value="PVH99510.1"/>
    <property type="molecule type" value="Genomic_DNA"/>
</dbReference>
<dbReference type="GO" id="GO:0000139">
    <property type="term" value="C:Golgi membrane"/>
    <property type="evidence" value="ECO:0007669"/>
    <property type="project" value="TreeGrafter"/>
</dbReference>
<dbReference type="PANTHER" id="PTHR31306:SF5">
    <property type="entry name" value="ALPHA-1,6-MANNOSYLTRANSFERASE MNN10-RELATED"/>
    <property type="match status" value="1"/>
</dbReference>
<name>A0A2V1DN45_9PLEO</name>
<keyword evidence="2" id="KW-0328">Glycosyltransferase</keyword>
<feature type="signal peptide" evidence="4">
    <location>
        <begin position="1"/>
        <end position="29"/>
    </location>
</feature>
<keyword evidence="3 5" id="KW-0808">Transferase</keyword>
<dbReference type="Proteomes" id="UP000244855">
    <property type="component" value="Unassembled WGS sequence"/>
</dbReference>
<dbReference type="GO" id="GO:0016757">
    <property type="term" value="F:glycosyltransferase activity"/>
    <property type="evidence" value="ECO:0007669"/>
    <property type="project" value="UniProtKB-KW"/>
</dbReference>
<gene>
    <name evidence="5" type="ORF">DM02DRAFT_672639</name>
</gene>
<evidence type="ECO:0000256" key="3">
    <source>
        <dbReference type="ARBA" id="ARBA00022679"/>
    </source>
</evidence>
<sequence>MLSRSMRVSPSVILLLALCFFLGYQFSRSQFPATFAPSTSPSGSPSEPPRATGPRIALVTFVTDERSYLHASLKGKSHYARRQGYDFIIDYEEHAKRGTMWWKFEMITRLIKEKKYDWLWWMDFDTLITNTEIKVSDIIQETLANVTNPDEIDFLLTHDCNGLNMGSFIVRAHERSTKVFRDAAAIEQRHREKGEQFSEQDSMVSLLRDDTSTSQRTFRVPQWKLNAFPEEIACFDEAGQAWKPGMFLLHFAGAWAHVDGEDPTGQLMRKYENEVLWGEWADMYELTI</sequence>
<keyword evidence="6" id="KW-1185">Reference proteome</keyword>
<keyword evidence="4" id="KW-0732">Signal</keyword>
<evidence type="ECO:0000256" key="1">
    <source>
        <dbReference type="ARBA" id="ARBA00005664"/>
    </source>
</evidence>
<protein>
    <submittedName>
        <fullName evidence="5">Glycosyltransferase family 34 protein</fullName>
    </submittedName>
</protein>
<proteinExistence type="inferred from homology"/>
<organism evidence="5 6">
    <name type="scientific">Periconia macrospinosa</name>
    <dbReference type="NCBI Taxonomy" id="97972"/>
    <lineage>
        <taxon>Eukaryota</taxon>
        <taxon>Fungi</taxon>
        <taxon>Dikarya</taxon>
        <taxon>Ascomycota</taxon>
        <taxon>Pezizomycotina</taxon>
        <taxon>Dothideomycetes</taxon>
        <taxon>Pleosporomycetidae</taxon>
        <taxon>Pleosporales</taxon>
        <taxon>Massarineae</taxon>
        <taxon>Periconiaceae</taxon>
        <taxon>Periconia</taxon>
    </lineage>
</organism>
<reference evidence="5 6" key="1">
    <citation type="journal article" date="2018" name="Sci. Rep.">
        <title>Comparative genomics provides insights into the lifestyle and reveals functional heterogeneity of dark septate endophytic fungi.</title>
        <authorList>
            <person name="Knapp D.G."/>
            <person name="Nemeth J.B."/>
            <person name="Barry K."/>
            <person name="Hainaut M."/>
            <person name="Henrissat B."/>
            <person name="Johnson J."/>
            <person name="Kuo A."/>
            <person name="Lim J.H.P."/>
            <person name="Lipzen A."/>
            <person name="Nolan M."/>
            <person name="Ohm R.A."/>
            <person name="Tamas L."/>
            <person name="Grigoriev I.V."/>
            <person name="Spatafora J.W."/>
            <person name="Nagy L.G."/>
            <person name="Kovacs G.M."/>
        </authorList>
    </citation>
    <scope>NUCLEOTIDE SEQUENCE [LARGE SCALE GENOMIC DNA]</scope>
    <source>
        <strain evidence="5 6">DSE2036</strain>
    </source>
</reference>
<dbReference type="STRING" id="97972.A0A2V1DN45"/>
<dbReference type="PANTHER" id="PTHR31306">
    <property type="entry name" value="ALPHA-1,6-MANNOSYLTRANSFERASE MNN11-RELATED"/>
    <property type="match status" value="1"/>
</dbReference>
<dbReference type="InterPro" id="IPR008630">
    <property type="entry name" value="Glyco_trans_34"/>
</dbReference>
<evidence type="ECO:0000256" key="4">
    <source>
        <dbReference type="SAM" id="SignalP"/>
    </source>
</evidence>
<evidence type="ECO:0000313" key="6">
    <source>
        <dbReference type="Proteomes" id="UP000244855"/>
    </source>
</evidence>
<dbReference type="Gene3D" id="3.90.550.10">
    <property type="entry name" value="Spore Coat Polysaccharide Biosynthesis Protein SpsA, Chain A"/>
    <property type="match status" value="1"/>
</dbReference>